<dbReference type="PROSITE" id="PS50885">
    <property type="entry name" value="HAMP"/>
    <property type="match status" value="1"/>
</dbReference>
<dbReference type="Pfam" id="PF12729">
    <property type="entry name" value="4HB_MCP_1"/>
    <property type="match status" value="1"/>
</dbReference>
<dbReference type="PROSITE" id="PS50111">
    <property type="entry name" value="CHEMOTAXIS_TRANSDUC_2"/>
    <property type="match status" value="1"/>
</dbReference>
<evidence type="ECO:0000313" key="7">
    <source>
        <dbReference type="EMBL" id="SHK72928.1"/>
    </source>
</evidence>
<dbReference type="EMBL" id="FRAR01000022">
    <property type="protein sequence ID" value="SHK72928.1"/>
    <property type="molecule type" value="Genomic_DNA"/>
</dbReference>
<dbReference type="GO" id="GO:0016020">
    <property type="term" value="C:membrane"/>
    <property type="evidence" value="ECO:0007669"/>
    <property type="project" value="InterPro"/>
</dbReference>
<keyword evidence="4" id="KW-0812">Transmembrane</keyword>
<dbReference type="PANTHER" id="PTHR32089:SF112">
    <property type="entry name" value="LYSOZYME-LIKE PROTEIN-RELATED"/>
    <property type="match status" value="1"/>
</dbReference>
<evidence type="ECO:0000256" key="3">
    <source>
        <dbReference type="PROSITE-ProRule" id="PRU00284"/>
    </source>
</evidence>
<dbReference type="PANTHER" id="PTHR32089">
    <property type="entry name" value="METHYL-ACCEPTING CHEMOTAXIS PROTEIN MCPB"/>
    <property type="match status" value="1"/>
</dbReference>
<dbReference type="InterPro" id="IPR024478">
    <property type="entry name" value="HlyB_4HB_MCP"/>
</dbReference>
<dbReference type="SMART" id="SM00283">
    <property type="entry name" value="MA"/>
    <property type="match status" value="1"/>
</dbReference>
<dbReference type="GO" id="GO:0007165">
    <property type="term" value="P:signal transduction"/>
    <property type="evidence" value="ECO:0007669"/>
    <property type="project" value="UniProtKB-KW"/>
</dbReference>
<evidence type="ECO:0000256" key="1">
    <source>
        <dbReference type="ARBA" id="ARBA00023224"/>
    </source>
</evidence>
<dbReference type="RefSeq" id="WP_072915794.1">
    <property type="nucleotide sequence ID" value="NZ_FRAR01000022.1"/>
</dbReference>
<dbReference type="STRING" id="1121421.SAMN02745123_02915"/>
<sequence length="518" mass="55620">MGIRFKLLSGFGVVLLLLLLLSGTSYTQLENVEQTFTNFIDKELQLTEEAKNVQVSFAVTEAALNNYVLFGDQQHLDKLMALDGQTDDSIKKVKKLAQHDQTRQLATQIEQSMDAYDQYTEEIVSLVQSGKLEEARMYIHSNQQVLEKFHQAVEQLAQYQAKEEQEAKSSVEKKVDSVNCFVILLTLVTLLAGVLLALFMGRLIAHPLQQMAQEAAKIASGDLSGRDLPVKNRDELSTLARSFNQMRANLRALAGHLIHTADSLTTAAAGLSQQTQHTTTAASRNAATISEISASADQIAHNTHQVATVAQETASTAEAGQQGMAGITQQIEVIATSGQHASQMLQKLVQELSQVNQIVELITHIADQTNMLALNAAIESARAGEQGRGFAVVAEEVRKLAEQSAAAAGKIRTHIEQIHTDSGTAVASMDTGTANIKNGAEVIHEVSGRFSSLLQTIGGLSGQVQQLSAAVQQISAGVQNVAATTEDQTAALQDVSSATEELTRLADALKAAANGFKI</sequence>
<keyword evidence="4" id="KW-1133">Transmembrane helix</keyword>
<protein>
    <submittedName>
        <fullName evidence="7">Methyl-accepting chemotaxis protein</fullName>
    </submittedName>
</protein>
<dbReference type="Pfam" id="PF00015">
    <property type="entry name" value="MCPsignal"/>
    <property type="match status" value="1"/>
</dbReference>
<reference evidence="7" key="1">
    <citation type="submission" date="2016-11" db="EMBL/GenBank/DDBJ databases">
        <authorList>
            <person name="Jaros S."/>
            <person name="Januszkiewicz K."/>
            <person name="Wedrychowicz H."/>
        </authorList>
    </citation>
    <scope>NUCLEOTIDE SEQUENCE [LARGE SCALE GENOMIC DNA]</scope>
    <source>
        <strain evidence="7">DSM 10349</strain>
    </source>
</reference>
<accession>A0A1M6UUP7</accession>
<dbReference type="CDD" id="cd11386">
    <property type="entry name" value="MCP_signal"/>
    <property type="match status" value="1"/>
</dbReference>
<dbReference type="CDD" id="cd06225">
    <property type="entry name" value="HAMP"/>
    <property type="match status" value="1"/>
</dbReference>
<gene>
    <name evidence="7" type="ORF">SAMN02745123_02915</name>
    <name evidence="8" type="ORF">SAMN02745123_03011</name>
</gene>
<evidence type="ECO:0000259" key="6">
    <source>
        <dbReference type="PROSITE" id="PS50885"/>
    </source>
</evidence>
<dbReference type="Proteomes" id="UP000183997">
    <property type="component" value="Unassembled WGS sequence"/>
</dbReference>
<evidence type="ECO:0000313" key="8">
    <source>
        <dbReference type="EMBL" id="SHK74801.1"/>
    </source>
</evidence>
<dbReference type="InterPro" id="IPR003660">
    <property type="entry name" value="HAMP_dom"/>
</dbReference>
<organism evidence="7 9">
    <name type="scientific">Desulforamulus aeronauticus DSM 10349</name>
    <dbReference type="NCBI Taxonomy" id="1121421"/>
    <lineage>
        <taxon>Bacteria</taxon>
        <taxon>Bacillati</taxon>
        <taxon>Bacillota</taxon>
        <taxon>Clostridia</taxon>
        <taxon>Eubacteriales</taxon>
        <taxon>Peptococcaceae</taxon>
        <taxon>Desulforamulus</taxon>
    </lineage>
</organism>
<feature type="domain" description="HAMP" evidence="6">
    <location>
        <begin position="202"/>
        <end position="255"/>
    </location>
</feature>
<keyword evidence="4" id="KW-0472">Membrane</keyword>
<dbReference type="EMBL" id="FRAR01000022">
    <property type="protein sequence ID" value="SHK74801.1"/>
    <property type="molecule type" value="Genomic_DNA"/>
</dbReference>
<dbReference type="Gene3D" id="6.10.340.10">
    <property type="match status" value="1"/>
</dbReference>
<feature type="transmembrane region" description="Helical" evidence="4">
    <location>
        <begin position="181"/>
        <end position="201"/>
    </location>
</feature>
<evidence type="ECO:0000313" key="9">
    <source>
        <dbReference type="Proteomes" id="UP000183997"/>
    </source>
</evidence>
<evidence type="ECO:0000259" key="5">
    <source>
        <dbReference type="PROSITE" id="PS50111"/>
    </source>
</evidence>
<dbReference type="Gene3D" id="1.10.287.950">
    <property type="entry name" value="Methyl-accepting chemotaxis protein"/>
    <property type="match status" value="1"/>
</dbReference>
<reference evidence="9" key="2">
    <citation type="submission" date="2016-11" db="EMBL/GenBank/DDBJ databases">
        <authorList>
            <person name="Varghese N."/>
            <person name="Submissions S."/>
        </authorList>
    </citation>
    <scope>NUCLEOTIDE SEQUENCE [LARGE SCALE GENOMIC DNA]</scope>
    <source>
        <strain evidence="9">DSM 10349</strain>
    </source>
</reference>
<proteinExistence type="inferred from homology"/>
<name>A0A1M6UUP7_9FIRM</name>
<dbReference type="GO" id="GO:0004888">
    <property type="term" value="F:transmembrane signaling receptor activity"/>
    <property type="evidence" value="ECO:0007669"/>
    <property type="project" value="InterPro"/>
</dbReference>
<dbReference type="AlphaFoldDB" id="A0A1M6UUP7"/>
<dbReference type="SMART" id="SM00304">
    <property type="entry name" value="HAMP"/>
    <property type="match status" value="2"/>
</dbReference>
<keyword evidence="9" id="KW-1185">Reference proteome</keyword>
<keyword evidence="1 3" id="KW-0807">Transducer</keyword>
<dbReference type="OrthoDB" id="5392220at2"/>
<evidence type="ECO:0000256" key="2">
    <source>
        <dbReference type="ARBA" id="ARBA00029447"/>
    </source>
</evidence>
<feature type="domain" description="Methyl-accepting transducer" evidence="5">
    <location>
        <begin position="253"/>
        <end position="489"/>
    </location>
</feature>
<dbReference type="InterPro" id="IPR004089">
    <property type="entry name" value="MCPsignal_dom"/>
</dbReference>
<dbReference type="Pfam" id="PF00672">
    <property type="entry name" value="HAMP"/>
    <property type="match status" value="1"/>
</dbReference>
<dbReference type="InterPro" id="IPR004090">
    <property type="entry name" value="Chemotax_Me-accpt_rcpt"/>
</dbReference>
<dbReference type="PRINTS" id="PR00260">
    <property type="entry name" value="CHEMTRNSDUCR"/>
</dbReference>
<dbReference type="GO" id="GO:0006935">
    <property type="term" value="P:chemotaxis"/>
    <property type="evidence" value="ECO:0007669"/>
    <property type="project" value="InterPro"/>
</dbReference>
<evidence type="ECO:0000256" key="4">
    <source>
        <dbReference type="SAM" id="Phobius"/>
    </source>
</evidence>
<comment type="similarity">
    <text evidence="2">Belongs to the methyl-accepting chemotaxis (MCP) protein family.</text>
</comment>
<dbReference type="SUPFAM" id="SSF58104">
    <property type="entry name" value="Methyl-accepting chemotaxis protein (MCP) signaling domain"/>
    <property type="match status" value="1"/>
</dbReference>